<dbReference type="AlphaFoldDB" id="A0A9X9WJH3"/>
<dbReference type="EMBL" id="JAAEDK010000031">
    <property type="protein sequence ID" value="MBR0660483.1"/>
    <property type="molecule type" value="Genomic_DNA"/>
</dbReference>
<reference evidence="1" key="3">
    <citation type="journal article" date="2021" name="Syst. Appl. Microbiol.">
        <title>Roseomonas hellenica sp. nov., isolated from roots of wild-growing Alkanna tinctoria.</title>
        <authorList>
            <person name="Rat A."/>
            <person name="Naranjo H.D."/>
            <person name="Lebbe L."/>
            <person name="Cnockaert M."/>
            <person name="Krigas N."/>
            <person name="Grigoriadou K."/>
            <person name="Maloupa E."/>
            <person name="Willems A."/>
        </authorList>
    </citation>
    <scope>NUCLEOTIDE SEQUENCE</scope>
    <source>
        <strain evidence="1">LMG 31161</strain>
    </source>
</reference>
<protein>
    <submittedName>
        <fullName evidence="1">Uncharacterized protein</fullName>
    </submittedName>
</protein>
<evidence type="ECO:0000313" key="1">
    <source>
        <dbReference type="EMBL" id="MBR0660483.1"/>
    </source>
</evidence>
<dbReference type="EMBL" id="JAAVUP010000004">
    <property type="protein sequence ID" value="NKE18251.1"/>
    <property type="molecule type" value="Genomic_DNA"/>
</dbReference>
<evidence type="ECO:0000313" key="4">
    <source>
        <dbReference type="Proteomes" id="UP001138708"/>
    </source>
</evidence>
<comment type="caution">
    <text evidence="1">The sequence shown here is derived from an EMBL/GenBank/DDBJ whole genome shotgun (WGS) entry which is preliminary data.</text>
</comment>
<evidence type="ECO:0000313" key="3">
    <source>
        <dbReference type="Proteomes" id="UP000746741"/>
    </source>
</evidence>
<name>A0A9X9WJH3_9PROT</name>
<evidence type="ECO:0000313" key="2">
    <source>
        <dbReference type="EMBL" id="NKE18251.1"/>
    </source>
</evidence>
<keyword evidence="3" id="KW-1185">Reference proteome</keyword>
<organism evidence="1 4">
    <name type="scientific">Neoroseomonas oryzicola</name>
    <dbReference type="NCBI Taxonomy" id="535904"/>
    <lineage>
        <taxon>Bacteria</taxon>
        <taxon>Pseudomonadati</taxon>
        <taxon>Pseudomonadota</taxon>
        <taxon>Alphaproteobacteria</taxon>
        <taxon>Acetobacterales</taxon>
        <taxon>Acetobacteraceae</taxon>
        <taxon>Neoroseomonas</taxon>
    </lineage>
</organism>
<reference evidence="1" key="1">
    <citation type="submission" date="2020-01" db="EMBL/GenBank/DDBJ databases">
        <authorList>
            <person name="Rat A."/>
        </authorList>
    </citation>
    <scope>NUCLEOTIDE SEQUENCE</scope>
    <source>
        <strain evidence="1">LMG 31161</strain>
    </source>
</reference>
<dbReference type="Proteomes" id="UP001138708">
    <property type="component" value="Unassembled WGS sequence"/>
</dbReference>
<sequence>MAFVAAARMSASGLLKASEIAIEAAKSDKAHDIYKAIGHLAEEAARTALWAAKHEVTRAALDVAKDAIISVIENAPED</sequence>
<proteinExistence type="predicted"/>
<dbReference type="Proteomes" id="UP000746741">
    <property type="component" value="Unassembled WGS sequence"/>
</dbReference>
<gene>
    <name evidence="2" type="ORF">GWK15_14960</name>
    <name evidence="1" type="ORF">GXW75_14580</name>
</gene>
<accession>A0A9X9WJH3</accession>
<reference evidence="2 3" key="2">
    <citation type="submission" date="2020-02" db="EMBL/GenBank/DDBJ databases">
        <authorList>
            <person name="Sun Q."/>
            <person name="Inoue M."/>
        </authorList>
    </citation>
    <scope>NUCLEOTIDE SEQUENCE [LARGE SCALE GENOMIC DNA]</scope>
    <source>
        <strain evidence="2 3">KCTC 22478</strain>
    </source>
</reference>